<dbReference type="OrthoDB" id="9770517at2"/>
<dbReference type="AlphaFoldDB" id="A0A5E4SWV9"/>
<dbReference type="Gene3D" id="2.20.200.10">
    <property type="entry name" value="Outer membrane efflux proteins (OEP)"/>
    <property type="match status" value="1"/>
</dbReference>
<dbReference type="PROSITE" id="PS51257">
    <property type="entry name" value="PROKAR_LIPOPROTEIN"/>
    <property type="match status" value="1"/>
</dbReference>
<dbReference type="GO" id="GO:0005886">
    <property type="term" value="C:plasma membrane"/>
    <property type="evidence" value="ECO:0007669"/>
    <property type="project" value="UniProtKB-SubCell"/>
</dbReference>
<organism evidence="5 6">
    <name type="scientific">Pandoraea commovens</name>
    <dbReference type="NCBI Taxonomy" id="2508289"/>
    <lineage>
        <taxon>Bacteria</taxon>
        <taxon>Pseudomonadati</taxon>
        <taxon>Pseudomonadota</taxon>
        <taxon>Betaproteobacteria</taxon>
        <taxon>Burkholderiales</taxon>
        <taxon>Burkholderiaceae</taxon>
        <taxon>Pandoraea</taxon>
    </lineage>
</organism>
<accession>A0A5E4SWV9</accession>
<keyword evidence="2" id="KW-0564">Palmitate</keyword>
<protein>
    <submittedName>
        <fullName evidence="5">ABC transporter permease</fullName>
    </submittedName>
</protein>
<gene>
    <name evidence="5" type="ORF">PCO31010_01105</name>
</gene>
<reference evidence="5 6" key="1">
    <citation type="submission" date="2019-08" db="EMBL/GenBank/DDBJ databases">
        <authorList>
            <person name="Peeters C."/>
        </authorList>
    </citation>
    <scope>NUCLEOTIDE SEQUENCE [LARGE SCALE GENOMIC DNA]</scope>
    <source>
        <strain evidence="5 6">LMG 31010</strain>
    </source>
</reference>
<comment type="similarity">
    <text evidence="1 2">Belongs to the outer membrane factor (OMF) (TC 1.B.17) family.</text>
</comment>
<keyword evidence="2" id="KW-0812">Transmembrane</keyword>
<keyword evidence="2" id="KW-0732">Signal</keyword>
<feature type="region of interest" description="Disordered" evidence="4">
    <location>
        <begin position="48"/>
        <end position="68"/>
    </location>
</feature>
<evidence type="ECO:0000256" key="2">
    <source>
        <dbReference type="RuleBase" id="RU362097"/>
    </source>
</evidence>
<keyword evidence="2" id="KW-1134">Transmembrane beta strand</keyword>
<evidence type="ECO:0000313" key="6">
    <source>
        <dbReference type="Proteomes" id="UP000343335"/>
    </source>
</evidence>
<dbReference type="GO" id="GO:0015562">
    <property type="term" value="F:efflux transmembrane transporter activity"/>
    <property type="evidence" value="ECO:0007669"/>
    <property type="project" value="InterPro"/>
</dbReference>
<dbReference type="EMBL" id="CABPSA010000001">
    <property type="protein sequence ID" value="VVD80260.1"/>
    <property type="molecule type" value="Genomic_DNA"/>
</dbReference>
<evidence type="ECO:0000256" key="1">
    <source>
        <dbReference type="ARBA" id="ARBA00007613"/>
    </source>
</evidence>
<feature type="compositionally biased region" description="Polar residues" evidence="4">
    <location>
        <begin position="48"/>
        <end position="58"/>
    </location>
</feature>
<dbReference type="Gene3D" id="1.20.1600.10">
    <property type="entry name" value="Outer membrane efflux proteins (OEP)"/>
    <property type="match status" value="1"/>
</dbReference>
<feature type="region of interest" description="Disordered" evidence="4">
    <location>
        <begin position="495"/>
        <end position="527"/>
    </location>
</feature>
<dbReference type="InterPro" id="IPR003423">
    <property type="entry name" value="OMP_efflux"/>
</dbReference>
<dbReference type="Pfam" id="PF02321">
    <property type="entry name" value="OEP"/>
    <property type="match status" value="2"/>
</dbReference>
<feature type="chain" id="PRO_5023156907" evidence="2">
    <location>
        <begin position="31"/>
        <end position="527"/>
    </location>
</feature>
<evidence type="ECO:0000313" key="5">
    <source>
        <dbReference type="EMBL" id="VVD80260.1"/>
    </source>
</evidence>
<sequence length="527" mass="55353">MLAMRPPPSRFAPLKLGLLIGLTGALSACAVGPDFHTPDSPTVAQYTSGTQPVTTAGTSGDVAHQSGPQTLITGDEVPAEWWTRFGSPALNALVAQALADSPTLRQAEAKLRQAQEDYRAQAGARLLPSADLKLSGTREQVDLASFGITSVPSPGPFTLYNASVDVSYTLDVFGGNRRALEGLAAQIDYQRFERDAARLSLAGNVVTAALRQASARAQLAALDGMLSAQRQQLDITRARERAGGVATLDVQNQAALVAQTSAQLPPLRQQIAQYDHQLARWVGQPPGAFTSPTIDLTTLQLPQTVPVSLPSTLASRRPDIRAAQALLHKASADVGVATANLYPQFTLSGSFGTQRMRTADLGNGINIWNIGMNLLQPLLRGGELRAQRRSAVAAYDAALASYQDTVLLGLAQVADAMRALDADADKLVAQADAAQRTEHAYRIAEARYRAGGISHLALLDAQRQALDATRARLETQGARLADTAALWQALGGAATVPSANGDGDGDGDAGADDTPHGPVTPATPPPR</sequence>
<keyword evidence="3" id="KW-0175">Coiled coil</keyword>
<dbReference type="PANTHER" id="PTHR30203:SF33">
    <property type="entry name" value="BLR4455 PROTEIN"/>
    <property type="match status" value="1"/>
</dbReference>
<feature type="signal peptide" evidence="2">
    <location>
        <begin position="1"/>
        <end position="30"/>
    </location>
</feature>
<proteinExistence type="inferred from homology"/>
<dbReference type="PANTHER" id="PTHR30203">
    <property type="entry name" value="OUTER MEMBRANE CATION EFFLUX PROTEIN"/>
    <property type="match status" value="1"/>
</dbReference>
<name>A0A5E4SWV9_9BURK</name>
<evidence type="ECO:0000256" key="3">
    <source>
        <dbReference type="SAM" id="Coils"/>
    </source>
</evidence>
<dbReference type="NCBIfam" id="TIGR01845">
    <property type="entry name" value="outer_NodT"/>
    <property type="match status" value="1"/>
</dbReference>
<dbReference type="RefSeq" id="WP_150663282.1">
    <property type="nucleotide sequence ID" value="NZ_CABPSA010000001.1"/>
</dbReference>
<dbReference type="InterPro" id="IPR010131">
    <property type="entry name" value="MdtP/NodT-like"/>
</dbReference>
<dbReference type="SUPFAM" id="SSF56954">
    <property type="entry name" value="Outer membrane efflux proteins (OEP)"/>
    <property type="match status" value="1"/>
</dbReference>
<keyword evidence="2" id="KW-0449">Lipoprotein</keyword>
<keyword evidence="2" id="KW-0472">Membrane</keyword>
<comment type="subcellular location">
    <subcellularLocation>
        <location evidence="2">Cell membrane</location>
        <topology evidence="2">Lipid-anchor</topology>
    </subcellularLocation>
</comment>
<feature type="coiled-coil region" evidence="3">
    <location>
        <begin position="417"/>
        <end position="476"/>
    </location>
</feature>
<dbReference type="Proteomes" id="UP000343335">
    <property type="component" value="Unassembled WGS sequence"/>
</dbReference>
<evidence type="ECO:0000256" key="4">
    <source>
        <dbReference type="SAM" id="MobiDB-lite"/>
    </source>
</evidence>